<protein>
    <recommendedName>
        <fullName evidence="2">Secretion system C-terminal sorting domain-containing protein</fullName>
    </recommendedName>
</protein>
<dbReference type="Pfam" id="PF18962">
    <property type="entry name" value="Por_Secre_tail"/>
    <property type="match status" value="1"/>
</dbReference>
<organism evidence="3 4">
    <name type="scientific">Emticicia aquatica</name>
    <dbReference type="NCBI Taxonomy" id="1681835"/>
    <lineage>
        <taxon>Bacteria</taxon>
        <taxon>Pseudomonadati</taxon>
        <taxon>Bacteroidota</taxon>
        <taxon>Cytophagia</taxon>
        <taxon>Cytophagales</taxon>
        <taxon>Leadbetterellaceae</taxon>
        <taxon>Emticicia</taxon>
    </lineage>
</organism>
<reference evidence="3" key="1">
    <citation type="submission" date="2021-12" db="EMBL/GenBank/DDBJ databases">
        <authorList>
            <person name="Rodrigo-Torres L."/>
            <person name="Arahal R. D."/>
            <person name="Lucena T."/>
        </authorList>
    </citation>
    <scope>NUCLEOTIDE SEQUENCE</scope>
    <source>
        <strain evidence="3">CECT 8858</strain>
    </source>
</reference>
<name>A0ABN8ERP8_9BACT</name>
<sequence length="1621" mass="183221">MKLKSTIYLFIFFLTLSIAKAQQSGNSVYAYFNNPTTDSYSCGGHSIIGELSAYYYNYDETGNGQSTEIVLMDDNQLFLEIADINSNNFSKIPVNKIDIGNYRKGLFKLPDSLKVGKQYLIRMSTTNPALISNITTITFGAGVVPYSVNFNQEFDFYTIPSNVYLNVNIKIKNGKDSIQNQFYQKYFVKLSDGTKKEFSAYYMPSYATIQVLAKDTVNVYKITEIVNSCGVKGEISGEAKAKKKQYLDLIFIKSSFPEDSYNICSGSKVSIDVNSKSLPPKSKLKVQVSKDYYFSTLLGEFDAVLDENNRLVFDIPKYLKENEQFTIRVYSSEKNLMSNSMSYYVMPVLNTMSYYYSYSKADNINIYFYAYNPETNQSSTLPIRELEINGKKIDKSEIDYSTINIKLTQKDTVLTINKITNTCGNLAILNPTITFKPSNFRYLTFKTDNKPVCQGSTIDLPFEINNTARINEIKFETYISATGREYSEETKSYSGKTAYTTIYNIKYSYNSEKKNVSVTIPDNLLELLNKQFSNRKVNIQELYFSMYGYSNTSTLSISSNYFHIPVKLAPILKLTSPSIEVLGKGNVKIPVQFIGGDKISYALSNGLKGNIDQKNYDCYYCEPLSSGEDSINVLVEKNSTFRIVSAENDCAVAAISGETKVIVNNPDLQKIEIDASIGQKACSNSTFEIPFNKYGTWNNQKIYAYVTVYDYNKNSTQYKYEVTTSPFKYKVPNVSSYRQFTVRFETEKSEIKTKVYSFSIVYFPNNVNFSTSYYSIDYKDGVELIKLVENTSSQNINFNFYGYGGDLDFKVNGINQEYSYSDGNYSSLSSSFTFKKDTTIILNSVSNSCGTLEINRKFVISTTPTVIKNIYESSYQNFLPTSSCAGSKRYIHYEYAGKIPKNDSVIVQIAGYKGEISSPSKLVFFDIPTKQGINELLVTIPDTCFGSYAFRVRSAVTSSVSYYNYGLHFEQKPIIKLTSKSGATELLNTEGVYLYLQSNLEKSQSYNLVMNDGSTYSNYDFGQYFSSDYNDSTQKYTQVIRNYGKFFNPKQTITYSIASVYNYCGIGKAEGSIKVIVNPKINPSINNELSSSTFCASDSLKLNLSYFGEFPKDTLMGIYLHTNAKAAYNQELATFKNNPSEISVKLPKEVYSGYYFIQIRKKSRSKIYYSGNSRPDSLSRIDMSKNWDSEYLYFNIATPPNINLSGSTEIFVGNSAKLNINPINNLGQDISVSKDTISFIYGMPYFFEFNNGSKYTSTNASIVVNPSKTTTYTISSVKNYCGVGKPSGSATITVLPKSDKRIESLGFLRKADYQEKEVIYYYYYDSYTEYCAGKSDSLDIKVYGVTKDSDFSKYKVLLSDKDGQNYSPIKTTKSVLVVDSLAYKIVRLWHELPEDLKFGYSYRIKGVSDDEGILSTPIIHPLKIHELPTASLTGNATFLTGEKVSATVKYTGDLPWLTSVVDNDGTLVYNGLPSKSDSTENFKNFQPKLIYTNELKLELAPQKTNTYKVSKVYNMTCGSGKIMQGEFSVDLILANENLSQNLIQIYPNPTVNQLNIDLSTLNATTTIDLFDINGRLLSSKIIDKSEVHQKQNWDFSQYHTGTYLLKISSDKFLQTYRVMKY</sequence>
<dbReference type="NCBIfam" id="TIGR04183">
    <property type="entry name" value="Por_Secre_tail"/>
    <property type="match status" value="1"/>
</dbReference>
<dbReference type="RefSeq" id="WP_238806116.1">
    <property type="nucleotide sequence ID" value="NZ_CAKLPY010000001.1"/>
</dbReference>
<keyword evidence="4" id="KW-1185">Reference proteome</keyword>
<evidence type="ECO:0000259" key="2">
    <source>
        <dbReference type="Pfam" id="PF18962"/>
    </source>
</evidence>
<dbReference type="EMBL" id="CAKLPY010000001">
    <property type="protein sequence ID" value="CAH0995567.1"/>
    <property type="molecule type" value="Genomic_DNA"/>
</dbReference>
<feature type="signal peptide" evidence="1">
    <location>
        <begin position="1"/>
        <end position="21"/>
    </location>
</feature>
<keyword evidence="1" id="KW-0732">Signal</keyword>
<dbReference type="InterPro" id="IPR026444">
    <property type="entry name" value="Secre_tail"/>
</dbReference>
<proteinExistence type="predicted"/>
<feature type="chain" id="PRO_5045036654" description="Secretion system C-terminal sorting domain-containing protein" evidence="1">
    <location>
        <begin position="22"/>
        <end position="1621"/>
    </location>
</feature>
<feature type="domain" description="Secretion system C-terminal sorting" evidence="2">
    <location>
        <begin position="1545"/>
        <end position="1611"/>
    </location>
</feature>
<evidence type="ECO:0000256" key="1">
    <source>
        <dbReference type="SAM" id="SignalP"/>
    </source>
</evidence>
<comment type="caution">
    <text evidence="3">The sequence shown here is derived from an EMBL/GenBank/DDBJ whole genome shotgun (WGS) entry which is preliminary data.</text>
</comment>
<gene>
    <name evidence="3" type="ORF">EMA8858_01690</name>
</gene>
<dbReference type="Proteomes" id="UP000837932">
    <property type="component" value="Unassembled WGS sequence"/>
</dbReference>
<accession>A0ABN8ERP8</accession>
<evidence type="ECO:0000313" key="3">
    <source>
        <dbReference type="EMBL" id="CAH0995567.1"/>
    </source>
</evidence>
<evidence type="ECO:0000313" key="4">
    <source>
        <dbReference type="Proteomes" id="UP000837932"/>
    </source>
</evidence>